<dbReference type="SUPFAM" id="SSF53098">
    <property type="entry name" value="Ribonuclease H-like"/>
    <property type="match status" value="1"/>
</dbReference>
<reference evidence="2 3" key="1">
    <citation type="submission" date="2023-05" db="EMBL/GenBank/DDBJ databases">
        <title>Streptantibioticus silvisoli sp. nov., acidotolerant actinomycetes 1 from pine litter.</title>
        <authorList>
            <person name="Swiecimska M."/>
            <person name="Golinska P."/>
            <person name="Sangal V."/>
            <person name="Wachnowicz B."/>
            <person name="Goodfellow M."/>
        </authorList>
    </citation>
    <scope>NUCLEOTIDE SEQUENCE [LARGE SCALE GENOMIC DNA]</scope>
    <source>
        <strain evidence="2 3">DSM 42109</strain>
    </source>
</reference>
<name>A0ABT6ZTS1_9ACTN</name>
<proteinExistence type="predicted"/>
<comment type="caution">
    <text evidence="2">The sequence shown here is derived from an EMBL/GenBank/DDBJ whole genome shotgun (WGS) entry which is preliminary data.</text>
</comment>
<feature type="region of interest" description="Disordered" evidence="1">
    <location>
        <begin position="1"/>
        <end position="20"/>
    </location>
</feature>
<dbReference type="InterPro" id="IPR036397">
    <property type="entry name" value="RNaseH_sf"/>
</dbReference>
<evidence type="ECO:0000313" key="2">
    <source>
        <dbReference type="EMBL" id="MDJ1132453.1"/>
    </source>
</evidence>
<dbReference type="RefSeq" id="WP_274038987.1">
    <property type="nucleotide sequence ID" value="NZ_JANCPR020000008.1"/>
</dbReference>
<protein>
    <submittedName>
        <fullName evidence="2">Uncharacterized protein</fullName>
    </submittedName>
</protein>
<dbReference type="Proteomes" id="UP001214441">
    <property type="component" value="Unassembled WGS sequence"/>
</dbReference>
<dbReference type="EMBL" id="JANCPR020000008">
    <property type="protein sequence ID" value="MDJ1132453.1"/>
    <property type="molecule type" value="Genomic_DNA"/>
</dbReference>
<keyword evidence="3" id="KW-1185">Reference proteome</keyword>
<gene>
    <name evidence="2" type="ORF">NMN56_010925</name>
</gene>
<organism evidence="2 3">
    <name type="scientific">Streptomyces iconiensis</name>
    <dbReference type="NCBI Taxonomy" id="1384038"/>
    <lineage>
        <taxon>Bacteria</taxon>
        <taxon>Bacillati</taxon>
        <taxon>Actinomycetota</taxon>
        <taxon>Actinomycetes</taxon>
        <taxon>Kitasatosporales</taxon>
        <taxon>Streptomycetaceae</taxon>
        <taxon>Streptomyces</taxon>
    </lineage>
</organism>
<sequence>MNALFPAPPPAAPERAAAPGPGPLVIGIDPSLTSTGIAGSDWADALRPTKLTGHARFDWLIREVTDRTKHADLVVIEGPAYGQQLQAGHHERAGLWWAITHAMWRRDIPYAVVNPHNRTIYATGAANPAKDEPKDKRARIAKGMVHTFVVEQLGIWCEGPGRYDAADAATLAAMGADWLGYPPLLLPERQHRALAGVRWPNTTPAVAE</sequence>
<accession>A0ABT6ZTS1</accession>
<evidence type="ECO:0000313" key="3">
    <source>
        <dbReference type="Proteomes" id="UP001214441"/>
    </source>
</evidence>
<evidence type="ECO:0000256" key="1">
    <source>
        <dbReference type="SAM" id="MobiDB-lite"/>
    </source>
</evidence>
<dbReference type="Gene3D" id="3.30.420.10">
    <property type="entry name" value="Ribonuclease H-like superfamily/Ribonuclease H"/>
    <property type="match status" value="1"/>
</dbReference>
<feature type="compositionally biased region" description="Pro residues" evidence="1">
    <location>
        <begin position="1"/>
        <end position="12"/>
    </location>
</feature>
<dbReference type="InterPro" id="IPR012337">
    <property type="entry name" value="RNaseH-like_sf"/>
</dbReference>